<evidence type="ECO:0008006" key="6">
    <source>
        <dbReference type="Google" id="ProtNLM"/>
    </source>
</evidence>
<keyword evidence="3" id="KW-1133">Transmembrane helix</keyword>
<keyword evidence="5" id="KW-1185">Reference proteome</keyword>
<feature type="transmembrane region" description="Helical" evidence="3">
    <location>
        <begin position="90"/>
        <end position="110"/>
    </location>
</feature>
<evidence type="ECO:0000256" key="1">
    <source>
        <dbReference type="ARBA" id="ARBA00004141"/>
    </source>
</evidence>
<proteinExistence type="inferred from homology"/>
<keyword evidence="3" id="KW-0812">Transmembrane</keyword>
<name>A0A9P9WNG2_9PEZI</name>
<gene>
    <name evidence="4" type="ORF">JX265_005649</name>
</gene>
<feature type="transmembrane region" description="Helical" evidence="3">
    <location>
        <begin position="414"/>
        <end position="438"/>
    </location>
</feature>
<organism evidence="4 5">
    <name type="scientific">Neoarthrinium moseri</name>
    <dbReference type="NCBI Taxonomy" id="1658444"/>
    <lineage>
        <taxon>Eukaryota</taxon>
        <taxon>Fungi</taxon>
        <taxon>Dikarya</taxon>
        <taxon>Ascomycota</taxon>
        <taxon>Pezizomycotina</taxon>
        <taxon>Sordariomycetes</taxon>
        <taxon>Xylariomycetidae</taxon>
        <taxon>Amphisphaeriales</taxon>
        <taxon>Apiosporaceae</taxon>
        <taxon>Neoarthrinium</taxon>
    </lineage>
</organism>
<protein>
    <recommendedName>
        <fullName evidence="6">Major facilitator superfamily (MFS) profile domain-containing protein</fullName>
    </recommendedName>
</protein>
<dbReference type="PANTHER" id="PTHR11360:SF234">
    <property type="entry name" value="MFS-TYPE TRANSPORTER DBAD-RELATED"/>
    <property type="match status" value="1"/>
</dbReference>
<comment type="subcellular location">
    <subcellularLocation>
        <location evidence="1">Membrane</location>
        <topology evidence="1">Multi-pass membrane protein</topology>
    </subcellularLocation>
</comment>
<comment type="similarity">
    <text evidence="2">Belongs to the major facilitator superfamily. Monocarboxylate porter (TC 2.A.1.13) family.</text>
</comment>
<feature type="transmembrane region" description="Helical" evidence="3">
    <location>
        <begin position="250"/>
        <end position="274"/>
    </location>
</feature>
<dbReference type="InterPro" id="IPR011701">
    <property type="entry name" value="MFS"/>
</dbReference>
<evidence type="ECO:0000256" key="2">
    <source>
        <dbReference type="ARBA" id="ARBA00006727"/>
    </source>
</evidence>
<dbReference type="Pfam" id="PF07690">
    <property type="entry name" value="MFS_1"/>
    <property type="match status" value="1"/>
</dbReference>
<evidence type="ECO:0000313" key="5">
    <source>
        <dbReference type="Proteomes" id="UP000829685"/>
    </source>
</evidence>
<sequence length="449" mass="47743">MAEIPDDKQRGAAFDALAEESTAMGATGVISNPNRPPPDFSTRPDGGLTAWLQVLSCWCVVFCTFGLVNCFGVYQTYYEQVLLPSSTSSAISWIGSIQGCMLLAGGLFSGPLFDMGYFRHLVCSGLFFIVLGQFMTSLCTEFWQVFLAQGVCIGVGCALVFLPSTAVLSQYFSKRVALATGIGSSGSPIAGTVLPIVFNQLVDEIGFGWATRVIAFILLALAIVPLLFFKTRLPPSKHRRSLIDTSALTDVDFMTFVAGGFFCFMGLYIPFFYIELFTVKHGLSSASFAPYMLTIMNASSVLGRVIPGLLCDLTGTPCFVMAACAGVSCILGFGWLGIRDFAGIVVFAVLYGAFSGGVVVCQPTGIFSLTSDHSRVGTRLGMSCFVAGIAVLIGTPIGGAILGGGESEDRWNGLIGFGAVSLLIGACLTFTTGMVVLLRLRRKMRPDTV</sequence>
<dbReference type="Proteomes" id="UP000829685">
    <property type="component" value="Unassembled WGS sequence"/>
</dbReference>
<feature type="transmembrane region" description="Helical" evidence="3">
    <location>
        <begin position="344"/>
        <end position="368"/>
    </location>
</feature>
<feature type="transmembrane region" description="Helical" evidence="3">
    <location>
        <begin position="286"/>
        <end position="306"/>
    </location>
</feature>
<dbReference type="InterPro" id="IPR036259">
    <property type="entry name" value="MFS_trans_sf"/>
</dbReference>
<evidence type="ECO:0000256" key="3">
    <source>
        <dbReference type="SAM" id="Phobius"/>
    </source>
</evidence>
<dbReference type="OrthoDB" id="6509908at2759"/>
<keyword evidence="3" id="KW-0472">Membrane</keyword>
<dbReference type="InterPro" id="IPR050327">
    <property type="entry name" value="Proton-linked_MCT"/>
</dbReference>
<feature type="transmembrane region" description="Helical" evidence="3">
    <location>
        <begin position="209"/>
        <end position="229"/>
    </location>
</feature>
<accession>A0A9P9WNG2</accession>
<feature type="transmembrane region" description="Helical" evidence="3">
    <location>
        <begin position="380"/>
        <end position="402"/>
    </location>
</feature>
<dbReference type="EMBL" id="JAFIMR010000012">
    <property type="protein sequence ID" value="KAI1871663.1"/>
    <property type="molecule type" value="Genomic_DNA"/>
</dbReference>
<feature type="transmembrane region" description="Helical" evidence="3">
    <location>
        <begin position="176"/>
        <end position="197"/>
    </location>
</feature>
<dbReference type="PANTHER" id="PTHR11360">
    <property type="entry name" value="MONOCARBOXYLATE TRANSPORTER"/>
    <property type="match status" value="1"/>
</dbReference>
<dbReference type="Gene3D" id="1.20.1250.20">
    <property type="entry name" value="MFS general substrate transporter like domains"/>
    <property type="match status" value="2"/>
</dbReference>
<dbReference type="GO" id="GO:0022857">
    <property type="term" value="F:transmembrane transporter activity"/>
    <property type="evidence" value="ECO:0007669"/>
    <property type="project" value="InterPro"/>
</dbReference>
<feature type="transmembrane region" description="Helical" evidence="3">
    <location>
        <begin position="318"/>
        <end position="338"/>
    </location>
</feature>
<comment type="caution">
    <text evidence="4">The sequence shown here is derived from an EMBL/GenBank/DDBJ whole genome shotgun (WGS) entry which is preliminary data.</text>
</comment>
<reference evidence="4" key="1">
    <citation type="submission" date="2021-03" db="EMBL/GenBank/DDBJ databases">
        <title>Revisited historic fungal species revealed as producer of novel bioactive compounds through whole genome sequencing and comparative genomics.</title>
        <authorList>
            <person name="Vignolle G.A."/>
            <person name="Hochenegger N."/>
            <person name="Mach R.L."/>
            <person name="Mach-Aigner A.R."/>
            <person name="Javad Rahimi M."/>
            <person name="Salim K.A."/>
            <person name="Chan C.M."/>
            <person name="Lim L.B.L."/>
            <person name="Cai F."/>
            <person name="Druzhinina I.S."/>
            <person name="U'Ren J.M."/>
            <person name="Derntl C."/>
        </authorList>
    </citation>
    <scope>NUCLEOTIDE SEQUENCE</scope>
    <source>
        <strain evidence="4">TUCIM 5799</strain>
    </source>
</reference>
<dbReference type="SUPFAM" id="SSF103473">
    <property type="entry name" value="MFS general substrate transporter"/>
    <property type="match status" value="1"/>
</dbReference>
<feature type="transmembrane region" description="Helical" evidence="3">
    <location>
        <begin position="50"/>
        <end position="78"/>
    </location>
</feature>
<feature type="transmembrane region" description="Helical" evidence="3">
    <location>
        <begin position="117"/>
        <end position="136"/>
    </location>
</feature>
<feature type="transmembrane region" description="Helical" evidence="3">
    <location>
        <begin position="142"/>
        <end position="164"/>
    </location>
</feature>
<evidence type="ECO:0000313" key="4">
    <source>
        <dbReference type="EMBL" id="KAI1871663.1"/>
    </source>
</evidence>
<dbReference type="AlphaFoldDB" id="A0A9P9WNG2"/>
<dbReference type="GO" id="GO:0016020">
    <property type="term" value="C:membrane"/>
    <property type="evidence" value="ECO:0007669"/>
    <property type="project" value="UniProtKB-SubCell"/>
</dbReference>